<dbReference type="EMBL" id="DVGC01000058">
    <property type="protein sequence ID" value="HIR06320.1"/>
    <property type="molecule type" value="Genomic_DNA"/>
</dbReference>
<evidence type="ECO:0000256" key="1">
    <source>
        <dbReference type="SAM" id="Phobius"/>
    </source>
</evidence>
<proteinExistence type="predicted"/>
<accession>A0A9D1A6D2</accession>
<reference evidence="2" key="2">
    <citation type="journal article" date="2021" name="PeerJ">
        <title>Extensive microbial diversity within the chicken gut microbiome revealed by metagenomics and culture.</title>
        <authorList>
            <person name="Gilroy R."/>
            <person name="Ravi A."/>
            <person name="Getino M."/>
            <person name="Pursley I."/>
            <person name="Horton D.L."/>
            <person name="Alikhan N.F."/>
            <person name="Baker D."/>
            <person name="Gharbi K."/>
            <person name="Hall N."/>
            <person name="Watson M."/>
            <person name="Adriaenssens E.M."/>
            <person name="Foster-Nyarko E."/>
            <person name="Jarju S."/>
            <person name="Secka A."/>
            <person name="Antonio M."/>
            <person name="Oren A."/>
            <person name="Chaudhuri R.R."/>
            <person name="La Ragione R."/>
            <person name="Hildebrand F."/>
            <person name="Pallen M.J."/>
        </authorList>
    </citation>
    <scope>NUCLEOTIDE SEQUENCE</scope>
    <source>
        <strain evidence="2">CHK180-2868</strain>
    </source>
</reference>
<evidence type="ECO:0000313" key="2">
    <source>
        <dbReference type="EMBL" id="HIR06320.1"/>
    </source>
</evidence>
<feature type="transmembrane region" description="Helical" evidence="1">
    <location>
        <begin position="382"/>
        <end position="403"/>
    </location>
</feature>
<keyword evidence="1" id="KW-1133">Transmembrane helix</keyword>
<dbReference type="AlphaFoldDB" id="A0A9D1A6D2"/>
<name>A0A9D1A6D2_9FIRM</name>
<sequence>MKKGKKIKQTGSRIWRSAVCVAAGVFFYIAAQLSGTGQTGAAEGALKRNPAGLGDMEYTFLVDGLETSAVPVQIFVPEQKLSQEQLERRLPEIMEVLCDEIKGENPSLLEIRSDLILVEELPVYGLSVRWESEAPELVSHMGLLYEKRPDYEQIVHLKAELYNGIAKEQVEIPVMILPKESTSVSRFLELLSGLASSGENQEEIKLPDTFEGRRLSYHEEPSSGNEILLLLGILAAFCLSFKEKNDEKVRKKKREERLLLDYPDLVSNLLVLTGAGYPVRQAWKKQVQNYQKSGKKGCHPVYEEMQITLNQMETGMAETRAYGEFGKRIGLRCYAKLASLLESSVYMGGREMKNQLEAEMEHAFSQRKDVATRRGEEASTKLLLPMFMMLGVVMVMVAAPAFLTLG</sequence>
<comment type="caution">
    <text evidence="2">The sequence shown here is derived from an EMBL/GenBank/DDBJ whole genome shotgun (WGS) entry which is preliminary data.</text>
</comment>
<reference evidence="2" key="1">
    <citation type="submission" date="2020-10" db="EMBL/GenBank/DDBJ databases">
        <authorList>
            <person name="Gilroy R."/>
        </authorList>
    </citation>
    <scope>NUCLEOTIDE SEQUENCE</scope>
    <source>
        <strain evidence="2">CHK180-2868</strain>
    </source>
</reference>
<evidence type="ECO:0008006" key="4">
    <source>
        <dbReference type="Google" id="ProtNLM"/>
    </source>
</evidence>
<protein>
    <recommendedName>
        <fullName evidence="4">Type II secretion system protein GspF domain-containing protein</fullName>
    </recommendedName>
</protein>
<evidence type="ECO:0000313" key="3">
    <source>
        <dbReference type="Proteomes" id="UP000824250"/>
    </source>
</evidence>
<keyword evidence="1" id="KW-0812">Transmembrane</keyword>
<organism evidence="2 3">
    <name type="scientific">Candidatus Copromonas faecavium</name>
    <name type="common">nom. illeg.</name>
    <dbReference type="NCBI Taxonomy" id="2840740"/>
    <lineage>
        <taxon>Bacteria</taxon>
        <taxon>Bacillati</taxon>
        <taxon>Bacillota</taxon>
        <taxon>Clostridia</taxon>
        <taxon>Lachnospirales</taxon>
        <taxon>Lachnospiraceae</taxon>
        <taxon>Candidatus Copromonas (nom. illeg.)</taxon>
    </lineage>
</organism>
<keyword evidence="1" id="KW-0472">Membrane</keyword>
<dbReference type="Proteomes" id="UP000824250">
    <property type="component" value="Unassembled WGS sequence"/>
</dbReference>
<gene>
    <name evidence="2" type="ORF">IAB28_10215</name>
</gene>